<dbReference type="KEGG" id="sgv:B1H19_28790"/>
<name>A0A1V0TXP6_9ACTN</name>
<reference evidence="1 2" key="1">
    <citation type="submission" date="2017-04" db="EMBL/GenBank/DDBJ databases">
        <title>Complete Genome Sequence of Streptomyces gilvosporeus F607, a Capable Producer of Natamycin.</title>
        <authorList>
            <person name="Zong G."/>
            <person name="Zhong C."/>
            <person name="Fu J."/>
            <person name="Qin R."/>
            <person name="Cao G."/>
        </authorList>
    </citation>
    <scope>NUCLEOTIDE SEQUENCE [LARGE SCALE GENOMIC DNA]</scope>
    <source>
        <strain evidence="1 2">F607</strain>
    </source>
</reference>
<dbReference type="AlphaFoldDB" id="A0A1V0TXP6"/>
<accession>A0A1V0TXP6</accession>
<dbReference type="Proteomes" id="UP000192726">
    <property type="component" value="Chromosome"/>
</dbReference>
<evidence type="ECO:0000313" key="2">
    <source>
        <dbReference type="Proteomes" id="UP000192726"/>
    </source>
</evidence>
<keyword evidence="2" id="KW-1185">Reference proteome</keyword>
<sequence>MVVDFHGDDGRKGRFDCGTRPLPDWRPALAAAFAQRTGPDGGRRTLSSATSAWQSLGRLMRFLAKLPVPPARPEDLTSKHLDAFLDARAESAPTTVTTDLREIHSLFVLPGIAPLISPDAMDCLKRRLPDTRTKKKARPATSEKRPKIDTVGYSDGELARLMAALRADCARIRNRIATGEELLRRFQEAPQTLSEEQRAEGQQLAHMAVTGEVPSFPGPVDEALPERRAWAGQLFLTLDDLVPLLLLMAALAERNGETVKELPAHHRVLEEKAVEVRVVKRRRGPKRWFETVTWEIGPANRQLHTAGGVYLLLLQLAARSRQLCESELAVCVWRHGTRAGVQGREEHFAPFARSLQGVTLLMPRWAADRPRPLLADPRPGGERVPLQVTFNRLKTSMEVRRTKRMGGHLPSAAKSNTMAVLFRHYLSGDPVITEWAQEVLGEALVDAEQAALQAHQQALKAAGNTLKVVSGPVSPESLTAAGLDPETAEQAADGQLDTGWTACTDHDHHPATDAPCQVTFLDCFHCGNCLITRDHLPHLLGLLDALAARRRHLSVDDWWKRYGPAWAAIRRDILAKFTPAEVKQAAAAKATDDLLDLTENPWEL</sequence>
<gene>
    <name evidence="1" type="ORF">B1H19_28790</name>
</gene>
<proteinExistence type="predicted"/>
<dbReference type="STRING" id="553510.B1H19_28790"/>
<organism evidence="1 2">
    <name type="scientific">Streptomyces gilvosporeus</name>
    <dbReference type="NCBI Taxonomy" id="553510"/>
    <lineage>
        <taxon>Bacteria</taxon>
        <taxon>Bacillati</taxon>
        <taxon>Actinomycetota</taxon>
        <taxon>Actinomycetes</taxon>
        <taxon>Kitasatosporales</taxon>
        <taxon>Streptomycetaceae</taxon>
        <taxon>Streptomyces</taxon>
    </lineage>
</organism>
<dbReference type="EMBL" id="CP020569">
    <property type="protein sequence ID" value="ARF57657.1"/>
    <property type="molecule type" value="Genomic_DNA"/>
</dbReference>
<evidence type="ECO:0000313" key="1">
    <source>
        <dbReference type="EMBL" id="ARF57657.1"/>
    </source>
</evidence>
<protein>
    <submittedName>
        <fullName evidence="1">Uncharacterized protein</fullName>
    </submittedName>
</protein>